<dbReference type="PANTHER" id="PTHR10039">
    <property type="entry name" value="AMELOGENIN"/>
    <property type="match status" value="1"/>
</dbReference>
<evidence type="ECO:0000259" key="3">
    <source>
        <dbReference type="Pfam" id="PF24883"/>
    </source>
</evidence>
<dbReference type="SUPFAM" id="SSF48452">
    <property type="entry name" value="TPR-like"/>
    <property type="match status" value="1"/>
</dbReference>
<feature type="domain" description="Nephrocystin 3-like N-terminal" evidence="3">
    <location>
        <begin position="427"/>
        <end position="571"/>
    </location>
</feature>
<organism evidence="4 5">
    <name type="scientific">Candolleomyces aberdarensis</name>
    <dbReference type="NCBI Taxonomy" id="2316362"/>
    <lineage>
        <taxon>Eukaryota</taxon>
        <taxon>Fungi</taxon>
        <taxon>Dikarya</taxon>
        <taxon>Basidiomycota</taxon>
        <taxon>Agaricomycotina</taxon>
        <taxon>Agaricomycetes</taxon>
        <taxon>Agaricomycetidae</taxon>
        <taxon>Agaricales</taxon>
        <taxon>Agaricineae</taxon>
        <taxon>Psathyrellaceae</taxon>
        <taxon>Candolleomyces</taxon>
    </lineage>
</organism>
<dbReference type="OrthoDB" id="3217196at2759"/>
<dbReference type="Gene3D" id="3.40.50.300">
    <property type="entry name" value="P-loop containing nucleotide triphosphate hydrolases"/>
    <property type="match status" value="1"/>
</dbReference>
<protein>
    <recommendedName>
        <fullName evidence="3">Nephrocystin 3-like N-terminal domain-containing protein</fullName>
    </recommendedName>
</protein>
<dbReference type="EMBL" id="SDEE01000561">
    <property type="protein sequence ID" value="RXW15365.1"/>
    <property type="molecule type" value="Genomic_DNA"/>
</dbReference>
<dbReference type="SMART" id="SM00028">
    <property type="entry name" value="TPR"/>
    <property type="match status" value="3"/>
</dbReference>
<dbReference type="Proteomes" id="UP000290288">
    <property type="component" value="Unassembled WGS sequence"/>
</dbReference>
<dbReference type="InterPro" id="IPR019734">
    <property type="entry name" value="TPR_rpt"/>
</dbReference>
<evidence type="ECO:0000313" key="5">
    <source>
        <dbReference type="Proteomes" id="UP000290288"/>
    </source>
</evidence>
<name>A0A4Q2DAJ3_9AGAR</name>
<evidence type="ECO:0000256" key="2">
    <source>
        <dbReference type="SAM" id="MobiDB-lite"/>
    </source>
</evidence>
<dbReference type="STRING" id="2316362.A0A4Q2DAJ3"/>
<comment type="caution">
    <text evidence="4">The sequence shown here is derived from an EMBL/GenBank/DDBJ whole genome shotgun (WGS) entry which is preliminary data.</text>
</comment>
<sequence length="1266" mass="140053">MAAARGAVLVSTSPADLEELDNYIKLRGFIIDHARLLYQYANALRELDDDESLYIITGCIKSGSWAMAAFKDPMAPPHDVLRLVKGGGSGPIPNYMWTSRGTASAKSYPDEHTHDYNGKEKNQTLFMHGFKLSFSSAFRSRWNNHAIPGDTDSSKPPSDSDSSGEGGRRDGQDGSSRGSSSKRGTEGDGFAGIGPKSSIGHALSDGMSVRPFPEPRTEIKLHPLDATNRQLLHLTNADFALTHDDDWRFALENRTLDDVDSFDALQTNGVSVYNGVAFLVHGEPQIQDLWGAPNATDANISDVEFFKHFDPEFDGTLDWLDLLRLHATPPERPDMSGKLAKCLSDSRKPDVEKICECGTSFTNKPNAIHASALDISDMGTLDVEGLGQNDLELGLERLDALPKHPDIKPAKHLLDGRKTDVEKIRELEKSSTNLVLFVLGRSGIGKSTVAGHLADEFRLAGQLAASVFLSFFPTVTFAPETIIKMIAHEIGSIHPRTIPKIAEAMNQRHLISLNTLLQKYILEPLQLLNHPQPFIIIIDAMDEWRDHPIFIKALSYLNSQSSVVKFIITGRLDPRASHLPGIDKVAFDTYSLGPVTNQVIETYFEKHLATVPWVNRQKASPADVEKLTELSGGLPVWASTVIALLSHSFSESPPHVVVEEIIRSRHQVDGSDGLRELYRNALSRLFPSQEVQRQLRRYLGATMVLQESLSLPDFSKLSGIPSHRIIHIRFALSAFQTRSPPPVSQTMIHPATTLFHLSFLEYVQATTTSFAISVFDCHSALGLACLKQLVSLLASSQNQSFSLCPIHHYAAKYWMYHVSNGTPRLHDQWALTEHSSMLRKVTADTQQRWATMFLTSLMPMMDETRIKKESGMTSILIELADCLDECGGDQWTFQVACLEVAGRIDDGHAEAWFDLGRCYNERADAIDSLQMREEAVEAFQHALRLQKNPHPDRAGVLDSLASALRSCYQQGGEIDILNEAISHLREALGLRPAPHPDRPHSLNDLAGALSALYMHIGDAKALNEAVSLYREALLCPDDRSMSLNNLATSLRALFECNGDIDALHEAISLYREALPLCPPPHPDCSILLNNLAVSLQLLFQHNKDVGTLQEVISLHRQALALCPGPHPDRCIVLNDLANALRSLYECGGDIQTLNEAVSLYNEALALFPASHPYLPQSLNNLAHALLFQYEQDGAMEVLDEAISLRHELLLLHPPGHRFRKYNVELLVELLEIQFEATGDKEDGDEIEALKAELAAMEAKAGSEPGE</sequence>
<evidence type="ECO:0000313" key="4">
    <source>
        <dbReference type="EMBL" id="RXW15365.1"/>
    </source>
</evidence>
<dbReference type="Pfam" id="PF13374">
    <property type="entry name" value="TPR_10"/>
    <property type="match status" value="2"/>
</dbReference>
<gene>
    <name evidence="4" type="ORF">EST38_g10486</name>
</gene>
<dbReference type="AlphaFoldDB" id="A0A4Q2DAJ3"/>
<dbReference type="Gene3D" id="1.25.40.10">
    <property type="entry name" value="Tetratricopeptide repeat domain"/>
    <property type="match status" value="2"/>
</dbReference>
<dbReference type="InterPro" id="IPR027417">
    <property type="entry name" value="P-loop_NTPase"/>
</dbReference>
<feature type="compositionally biased region" description="Low complexity" evidence="2">
    <location>
        <begin position="173"/>
        <end position="182"/>
    </location>
</feature>
<evidence type="ECO:0000256" key="1">
    <source>
        <dbReference type="ARBA" id="ARBA00022737"/>
    </source>
</evidence>
<feature type="compositionally biased region" description="Low complexity" evidence="2">
    <location>
        <begin position="149"/>
        <end position="163"/>
    </location>
</feature>
<dbReference type="SUPFAM" id="SSF52540">
    <property type="entry name" value="P-loop containing nucleoside triphosphate hydrolases"/>
    <property type="match status" value="1"/>
</dbReference>
<reference evidence="4 5" key="1">
    <citation type="submission" date="2019-01" db="EMBL/GenBank/DDBJ databases">
        <title>Draft genome sequence of Psathyrella aberdarensis IHI B618.</title>
        <authorList>
            <person name="Buettner E."/>
            <person name="Kellner H."/>
        </authorList>
    </citation>
    <scope>NUCLEOTIDE SEQUENCE [LARGE SCALE GENOMIC DNA]</scope>
    <source>
        <strain evidence="4 5">IHI B618</strain>
    </source>
</reference>
<dbReference type="InterPro" id="IPR011990">
    <property type="entry name" value="TPR-like_helical_dom_sf"/>
</dbReference>
<keyword evidence="1" id="KW-0677">Repeat</keyword>
<keyword evidence="5" id="KW-1185">Reference proteome</keyword>
<dbReference type="Pfam" id="PF24883">
    <property type="entry name" value="NPHP3_N"/>
    <property type="match status" value="1"/>
</dbReference>
<accession>A0A4Q2DAJ3</accession>
<dbReference type="InterPro" id="IPR056884">
    <property type="entry name" value="NPHP3-like_N"/>
</dbReference>
<dbReference type="PANTHER" id="PTHR10039:SF15">
    <property type="entry name" value="NACHT DOMAIN-CONTAINING PROTEIN"/>
    <property type="match status" value="1"/>
</dbReference>
<proteinExistence type="predicted"/>
<feature type="region of interest" description="Disordered" evidence="2">
    <location>
        <begin position="145"/>
        <end position="214"/>
    </location>
</feature>